<dbReference type="Pfam" id="PF07715">
    <property type="entry name" value="Plug"/>
    <property type="match status" value="1"/>
</dbReference>
<gene>
    <name evidence="2" type="ORF">METZ01_LOCUS371995</name>
</gene>
<dbReference type="AlphaFoldDB" id="A0A382TCN6"/>
<evidence type="ECO:0000313" key="2">
    <source>
        <dbReference type="EMBL" id="SVD19141.1"/>
    </source>
</evidence>
<dbReference type="InterPro" id="IPR039426">
    <property type="entry name" value="TonB-dep_rcpt-like"/>
</dbReference>
<dbReference type="Gene3D" id="2.170.130.10">
    <property type="entry name" value="TonB-dependent receptor, plug domain"/>
    <property type="match status" value="1"/>
</dbReference>
<dbReference type="EMBL" id="UINC01135157">
    <property type="protein sequence ID" value="SVD19141.1"/>
    <property type="molecule type" value="Genomic_DNA"/>
</dbReference>
<accession>A0A382TCN6</accession>
<sequence length="283" mass="30867">VKQLSSFRWTPAFLAFLLGGSIEAQNTPEGDTLTVYTLDPVVVSGRVDDLTGLTSTASTGFVGHQDLRLRPLVREGELLETVPGMILAQHSGDGKANQFFVRGFNLDHGTDFFTQVEGMPVNLRSHAHSHGYADLNFLIPELVDHVEYKLGNYYADIGDFGSAGGAHFRLRRRFDRPIFSAALGDNGFQRTAAAGSRDLGSGTLLVGGELKQYDGPWAVSQDLTKRSGMVRYTWQMGQNTFSVSALGYTNAWNPSDQIPQRAVDLGMISRFGQVDTSLNGETS</sequence>
<feature type="domain" description="TonB-dependent receptor plug" evidence="1">
    <location>
        <begin position="55"/>
        <end position="164"/>
    </location>
</feature>
<dbReference type="SUPFAM" id="SSF56935">
    <property type="entry name" value="Porins"/>
    <property type="match status" value="1"/>
</dbReference>
<evidence type="ECO:0000259" key="1">
    <source>
        <dbReference type="Pfam" id="PF07715"/>
    </source>
</evidence>
<reference evidence="2" key="1">
    <citation type="submission" date="2018-05" db="EMBL/GenBank/DDBJ databases">
        <authorList>
            <person name="Lanie J.A."/>
            <person name="Ng W.-L."/>
            <person name="Kazmierczak K.M."/>
            <person name="Andrzejewski T.M."/>
            <person name="Davidsen T.M."/>
            <person name="Wayne K.J."/>
            <person name="Tettelin H."/>
            <person name="Glass J.I."/>
            <person name="Rusch D."/>
            <person name="Podicherti R."/>
            <person name="Tsui H.-C.T."/>
            <person name="Winkler M.E."/>
        </authorList>
    </citation>
    <scope>NUCLEOTIDE SEQUENCE</scope>
</reference>
<dbReference type="InterPro" id="IPR012910">
    <property type="entry name" value="Plug_dom"/>
</dbReference>
<organism evidence="2">
    <name type="scientific">marine metagenome</name>
    <dbReference type="NCBI Taxonomy" id="408172"/>
    <lineage>
        <taxon>unclassified sequences</taxon>
        <taxon>metagenomes</taxon>
        <taxon>ecological metagenomes</taxon>
    </lineage>
</organism>
<dbReference type="GO" id="GO:0044718">
    <property type="term" value="P:siderophore transmembrane transport"/>
    <property type="evidence" value="ECO:0007669"/>
    <property type="project" value="TreeGrafter"/>
</dbReference>
<feature type="non-terminal residue" evidence="2">
    <location>
        <position position="283"/>
    </location>
</feature>
<dbReference type="PANTHER" id="PTHR30069">
    <property type="entry name" value="TONB-DEPENDENT OUTER MEMBRANE RECEPTOR"/>
    <property type="match status" value="1"/>
</dbReference>
<name>A0A382TCN6_9ZZZZ</name>
<proteinExistence type="predicted"/>
<dbReference type="PROSITE" id="PS52016">
    <property type="entry name" value="TONB_DEPENDENT_REC_3"/>
    <property type="match status" value="1"/>
</dbReference>
<dbReference type="PANTHER" id="PTHR30069:SF36">
    <property type="entry name" value="BLL6948 PROTEIN"/>
    <property type="match status" value="1"/>
</dbReference>
<protein>
    <recommendedName>
        <fullName evidence="1">TonB-dependent receptor plug domain-containing protein</fullName>
    </recommendedName>
</protein>
<feature type="non-terminal residue" evidence="2">
    <location>
        <position position="1"/>
    </location>
</feature>
<dbReference type="GO" id="GO:0015344">
    <property type="term" value="F:siderophore uptake transmembrane transporter activity"/>
    <property type="evidence" value="ECO:0007669"/>
    <property type="project" value="TreeGrafter"/>
</dbReference>
<dbReference type="InterPro" id="IPR037066">
    <property type="entry name" value="Plug_dom_sf"/>
</dbReference>
<dbReference type="GO" id="GO:0009279">
    <property type="term" value="C:cell outer membrane"/>
    <property type="evidence" value="ECO:0007669"/>
    <property type="project" value="TreeGrafter"/>
</dbReference>